<name>A0A7J6A261_AMEME</name>
<dbReference type="Proteomes" id="UP000593565">
    <property type="component" value="Unassembled WGS sequence"/>
</dbReference>
<accession>A0A7J6A261</accession>
<dbReference type="AlphaFoldDB" id="A0A7J6A261"/>
<gene>
    <name evidence="1" type="ORF">AMELA_G00225280</name>
</gene>
<reference evidence="1 2" key="1">
    <citation type="submission" date="2020-02" db="EMBL/GenBank/DDBJ databases">
        <title>A chromosome-scale genome assembly of the black bullhead catfish (Ameiurus melas).</title>
        <authorList>
            <person name="Wen M."/>
            <person name="Zham M."/>
            <person name="Cabau C."/>
            <person name="Klopp C."/>
            <person name="Donnadieu C."/>
            <person name="Roques C."/>
            <person name="Bouchez O."/>
            <person name="Lampietro C."/>
            <person name="Jouanno E."/>
            <person name="Herpin A."/>
            <person name="Louis A."/>
            <person name="Berthelot C."/>
            <person name="Parey E."/>
            <person name="Roest-Crollius H."/>
            <person name="Braasch I."/>
            <person name="Postlethwait J."/>
            <person name="Robinson-Rechavi M."/>
            <person name="Echchiki A."/>
            <person name="Begum T."/>
            <person name="Montfort J."/>
            <person name="Schartl M."/>
            <person name="Bobe J."/>
            <person name="Guiguen Y."/>
        </authorList>
    </citation>
    <scope>NUCLEOTIDE SEQUENCE [LARGE SCALE GENOMIC DNA]</scope>
    <source>
        <strain evidence="1">M_S1</strain>
        <tissue evidence="1">Blood</tissue>
    </source>
</reference>
<organism evidence="1 2">
    <name type="scientific">Ameiurus melas</name>
    <name type="common">Black bullhead</name>
    <name type="synonym">Silurus melas</name>
    <dbReference type="NCBI Taxonomy" id="219545"/>
    <lineage>
        <taxon>Eukaryota</taxon>
        <taxon>Metazoa</taxon>
        <taxon>Chordata</taxon>
        <taxon>Craniata</taxon>
        <taxon>Vertebrata</taxon>
        <taxon>Euteleostomi</taxon>
        <taxon>Actinopterygii</taxon>
        <taxon>Neopterygii</taxon>
        <taxon>Teleostei</taxon>
        <taxon>Ostariophysi</taxon>
        <taxon>Siluriformes</taxon>
        <taxon>Ictaluridae</taxon>
        <taxon>Ameiurus</taxon>
    </lineage>
</organism>
<protein>
    <submittedName>
        <fullName evidence="1">Uncharacterized protein</fullName>
    </submittedName>
</protein>
<evidence type="ECO:0000313" key="2">
    <source>
        <dbReference type="Proteomes" id="UP000593565"/>
    </source>
</evidence>
<comment type="caution">
    <text evidence="1">The sequence shown here is derived from an EMBL/GenBank/DDBJ whole genome shotgun (WGS) entry which is preliminary data.</text>
</comment>
<dbReference type="EMBL" id="JAAGNN010000020">
    <property type="protein sequence ID" value="KAF4075997.1"/>
    <property type="molecule type" value="Genomic_DNA"/>
</dbReference>
<evidence type="ECO:0000313" key="1">
    <source>
        <dbReference type="EMBL" id="KAF4075997.1"/>
    </source>
</evidence>
<sequence>MNNPQAVLICSGEEEKPEVVHEQIREDAAHLSASEYRRVAHGTGKEGNDRTDWTCSELKKMEDITPLFLNLRD</sequence>
<keyword evidence="2" id="KW-1185">Reference proteome</keyword>
<proteinExistence type="predicted"/>